<comment type="subcellular location">
    <subcellularLocation>
        <location evidence="1 8">Membrane</location>
        <topology evidence="1 8">Multi-pass membrane protein</topology>
    </subcellularLocation>
</comment>
<dbReference type="Proteomes" id="UP000530660">
    <property type="component" value="Unassembled WGS sequence"/>
</dbReference>
<evidence type="ECO:0000256" key="1">
    <source>
        <dbReference type="ARBA" id="ARBA00004141"/>
    </source>
</evidence>
<dbReference type="EMBL" id="VWRR01000006">
    <property type="protein sequence ID" value="KAF6003487.1"/>
    <property type="molecule type" value="Genomic_DNA"/>
</dbReference>
<dbReference type="AlphaFoldDB" id="A0A7J7ILU5"/>
<feature type="region of interest" description="Disordered" evidence="9">
    <location>
        <begin position="326"/>
        <end position="355"/>
    </location>
</feature>
<feature type="compositionally biased region" description="Polar residues" evidence="9">
    <location>
        <begin position="333"/>
        <end position="351"/>
    </location>
</feature>
<name>A0A7J7ILU5_9RHOD</name>
<accession>A0A7J7ILU5</accession>
<evidence type="ECO:0000256" key="6">
    <source>
        <dbReference type="ARBA" id="ARBA00022842"/>
    </source>
</evidence>
<proteinExistence type="inferred from homology"/>
<evidence type="ECO:0000256" key="3">
    <source>
        <dbReference type="ARBA" id="ARBA00022723"/>
    </source>
</evidence>
<dbReference type="SUPFAM" id="SSF81665">
    <property type="entry name" value="Calcium ATPase, transmembrane domain M"/>
    <property type="match status" value="1"/>
</dbReference>
<keyword evidence="8" id="KW-0472">Membrane</keyword>
<evidence type="ECO:0000256" key="5">
    <source>
        <dbReference type="ARBA" id="ARBA00022840"/>
    </source>
</evidence>
<evidence type="ECO:0000313" key="12">
    <source>
        <dbReference type="Proteomes" id="UP000530660"/>
    </source>
</evidence>
<feature type="domain" description="P5B-type ATPase N-terminal" evidence="10">
    <location>
        <begin position="134"/>
        <end position="200"/>
    </location>
</feature>
<keyword evidence="2" id="KW-0597">Phosphoprotein</keyword>
<organism evidence="11 12">
    <name type="scientific">Cyanidiococcus yangmingshanensis</name>
    <dbReference type="NCBI Taxonomy" id="2690220"/>
    <lineage>
        <taxon>Eukaryota</taxon>
        <taxon>Rhodophyta</taxon>
        <taxon>Bangiophyceae</taxon>
        <taxon>Cyanidiales</taxon>
        <taxon>Cyanidiaceae</taxon>
        <taxon>Cyanidiococcus</taxon>
    </lineage>
</organism>
<sequence length="460" mass="51841">MTIRAVPCPLDAANPIASLPLGADPFRRDDHGRQLHKYRWASFMNPPRCEAFRPRLWVLDDDISDDPRTEKSVDPKLEGYGTAESTWSTGVTVGLSAAPGPEKLNRSENAFEEENDGISFERQTTEERIEGFEAYAYRSWRVVIYVVLNLLTCGLLYAALQSFPSTRVRFLCRRASSLSDASVLLVTFRRKKRQGRVHFFVVPTIPRARVSGNVLAAYLSRLSTRTVLGQTCRGRQTLQLLSKPADAALVIEVRQRRYLMVELACPQLTGCGTRIVRHICLRIHSAFIPAFEEYYRLPSNTAGAFAPSMTSIPENETSLPVAGFQEEDEATWDSPTQQAGETSSQHPTGTDAQPEAEYDLPVTVLPLRRPLGIHPWDADIIRTIIGDNCIDVEVIPLARLFLQCVTHPFFLFQFFSIALWVLEQYYYYSATIAFASFLSALLEALEMRSNAERLDPNRLK</sequence>
<comment type="catalytic activity">
    <reaction evidence="8">
        <text>ATP + H2O = ADP + phosphate + H(+)</text>
        <dbReference type="Rhea" id="RHEA:13065"/>
        <dbReference type="ChEBI" id="CHEBI:15377"/>
        <dbReference type="ChEBI" id="CHEBI:15378"/>
        <dbReference type="ChEBI" id="CHEBI:30616"/>
        <dbReference type="ChEBI" id="CHEBI:43474"/>
        <dbReference type="ChEBI" id="CHEBI:456216"/>
    </reaction>
</comment>
<gene>
    <name evidence="11" type="ORF">F1559_001129</name>
</gene>
<feature type="transmembrane region" description="Helical" evidence="8">
    <location>
        <begin position="142"/>
        <end position="160"/>
    </location>
</feature>
<evidence type="ECO:0000256" key="8">
    <source>
        <dbReference type="RuleBase" id="RU362082"/>
    </source>
</evidence>
<dbReference type="InterPro" id="IPR047819">
    <property type="entry name" value="P5A-ATPase_N"/>
</dbReference>
<dbReference type="GO" id="GO:0016020">
    <property type="term" value="C:membrane"/>
    <property type="evidence" value="ECO:0007669"/>
    <property type="project" value="UniProtKB-SubCell"/>
</dbReference>
<keyword evidence="5 8" id="KW-0067">ATP-binding</keyword>
<evidence type="ECO:0000256" key="4">
    <source>
        <dbReference type="ARBA" id="ARBA00022741"/>
    </source>
</evidence>
<comment type="caution">
    <text evidence="8">Lacks conserved residue(s) required for the propagation of feature annotation.</text>
</comment>
<keyword evidence="8" id="KW-0812">Transmembrane</keyword>
<dbReference type="InterPro" id="IPR023298">
    <property type="entry name" value="ATPase_P-typ_TM_dom_sf"/>
</dbReference>
<comment type="similarity">
    <text evidence="8">Belongs to the cation transport ATPase (P-type) (TC 3.A.3) family. Type V subfamily.</text>
</comment>
<reference evidence="11 12" key="1">
    <citation type="journal article" date="2020" name="J. Phycol.">
        <title>Comparative genome analysis reveals Cyanidiococcus gen. nov., a new extremophilic red algal genus sister to Cyanidioschyzon (Cyanidioschyzonaceae, Rhodophyta).</title>
        <authorList>
            <person name="Liu S.-L."/>
            <person name="Chiang Y.-R."/>
            <person name="Yoon H.S."/>
            <person name="Fu H.-Y."/>
        </authorList>
    </citation>
    <scope>NUCLEOTIDE SEQUENCE [LARGE SCALE GENOMIC DNA]</scope>
    <source>
        <strain evidence="11 12">THAL066</strain>
    </source>
</reference>
<evidence type="ECO:0000313" key="11">
    <source>
        <dbReference type="EMBL" id="KAF6003487.1"/>
    </source>
</evidence>
<keyword evidence="3 8" id="KW-0479">Metal-binding</keyword>
<dbReference type="GO" id="GO:0005524">
    <property type="term" value="F:ATP binding"/>
    <property type="evidence" value="ECO:0007669"/>
    <property type="project" value="UniProtKB-UniRule"/>
</dbReference>
<dbReference type="PANTHER" id="PTHR45630">
    <property type="entry name" value="CATION-TRANSPORTING ATPASE-RELATED"/>
    <property type="match status" value="1"/>
</dbReference>
<keyword evidence="12" id="KW-1185">Reference proteome</keyword>
<dbReference type="GO" id="GO:0046872">
    <property type="term" value="F:metal ion binding"/>
    <property type="evidence" value="ECO:0007669"/>
    <property type="project" value="UniProtKB-UniRule"/>
</dbReference>
<evidence type="ECO:0000256" key="9">
    <source>
        <dbReference type="SAM" id="MobiDB-lite"/>
    </source>
</evidence>
<evidence type="ECO:0000256" key="7">
    <source>
        <dbReference type="ARBA" id="ARBA00022967"/>
    </source>
</evidence>
<keyword evidence="4 8" id="KW-0547">Nucleotide-binding</keyword>
<dbReference type="Pfam" id="PF12409">
    <property type="entry name" value="P5-ATPase"/>
    <property type="match status" value="1"/>
</dbReference>
<keyword evidence="8" id="KW-1133">Transmembrane helix</keyword>
<evidence type="ECO:0000256" key="2">
    <source>
        <dbReference type="ARBA" id="ARBA00022553"/>
    </source>
</evidence>
<feature type="region of interest" description="Disordered" evidence="9">
    <location>
        <begin position="98"/>
        <end position="117"/>
    </location>
</feature>
<comment type="caution">
    <text evidence="11">The sequence shown here is derived from an EMBL/GenBank/DDBJ whole genome shotgun (WGS) entry which is preliminary data.</text>
</comment>
<dbReference type="OrthoDB" id="48943at2759"/>
<dbReference type="InterPro" id="IPR006544">
    <property type="entry name" value="P-type_TPase_V"/>
</dbReference>
<dbReference type="PANTHER" id="PTHR45630:SF8">
    <property type="entry name" value="CATION-TRANSPORTING ATPASE"/>
    <property type="match status" value="1"/>
</dbReference>
<feature type="transmembrane region" description="Helical" evidence="8">
    <location>
        <begin position="426"/>
        <end position="445"/>
    </location>
</feature>
<keyword evidence="6 8" id="KW-0460">Magnesium</keyword>
<protein>
    <recommendedName>
        <fullName evidence="8">Cation-transporting ATPase</fullName>
        <ecNumber evidence="8">7.2.2.-</ecNumber>
    </recommendedName>
</protein>
<dbReference type="EC" id="7.2.2.-" evidence="8"/>
<keyword evidence="7 8" id="KW-1278">Translocase</keyword>
<dbReference type="GO" id="GO:0140358">
    <property type="term" value="F:P-type transmembrane transporter activity"/>
    <property type="evidence" value="ECO:0007669"/>
    <property type="project" value="InterPro"/>
</dbReference>
<dbReference type="GO" id="GO:0019829">
    <property type="term" value="F:ATPase-coupled monoatomic cation transmembrane transporter activity"/>
    <property type="evidence" value="ECO:0007669"/>
    <property type="project" value="UniProtKB-UniRule"/>
</dbReference>
<evidence type="ECO:0000259" key="10">
    <source>
        <dbReference type="Pfam" id="PF12409"/>
    </source>
</evidence>